<dbReference type="GO" id="GO:0015990">
    <property type="term" value="P:electron transport coupled proton transport"/>
    <property type="evidence" value="ECO:0007669"/>
    <property type="project" value="TreeGrafter"/>
</dbReference>
<feature type="transmembrane region" description="Helical" evidence="17">
    <location>
        <begin position="424"/>
        <end position="445"/>
    </location>
</feature>
<feature type="transmembrane region" description="Helical" evidence="17">
    <location>
        <begin position="187"/>
        <end position="209"/>
    </location>
</feature>
<dbReference type="NCBIfam" id="NF005141">
    <property type="entry name" value="PRK06590.1"/>
    <property type="match status" value="1"/>
</dbReference>
<comment type="similarity">
    <text evidence="3 17">Belongs to the complex I subunit 5 family.</text>
</comment>
<keyword evidence="13 17" id="KW-0793">Thylakoid</keyword>
<keyword evidence="12 17" id="KW-0520">NAD</keyword>
<evidence type="ECO:0000313" key="21">
    <source>
        <dbReference type="EMBL" id="AJB98605.1"/>
    </source>
</evidence>
<dbReference type="GO" id="GO:0003954">
    <property type="term" value="F:NADH dehydrogenase activity"/>
    <property type="evidence" value="ECO:0007669"/>
    <property type="project" value="TreeGrafter"/>
</dbReference>
<dbReference type="EC" id="7.1.1.-" evidence="17"/>
<feature type="transmembrane region" description="Helical" evidence="17">
    <location>
        <begin position="318"/>
        <end position="339"/>
    </location>
</feature>
<comment type="subcellular location">
    <subcellularLocation>
        <location evidence="2 17">Plastid</location>
        <location evidence="2 17">Chloroplast thylakoid membrane</location>
        <topology evidence="2 17">Multi-pass membrane protein</topology>
    </subcellularLocation>
</comment>
<evidence type="ECO:0000256" key="6">
    <source>
        <dbReference type="ARBA" id="ARBA00022692"/>
    </source>
</evidence>
<dbReference type="Pfam" id="PF01010">
    <property type="entry name" value="Proton_antipo_C"/>
    <property type="match status" value="1"/>
</dbReference>
<evidence type="ECO:0000256" key="10">
    <source>
        <dbReference type="ARBA" id="ARBA00022967"/>
    </source>
</evidence>
<dbReference type="Pfam" id="PF00662">
    <property type="entry name" value="Proton_antipo_N"/>
    <property type="match status" value="1"/>
</dbReference>
<feature type="domain" description="NADH:quinone oxidoreductase/Mrp antiporter transmembrane" evidence="18">
    <location>
        <begin position="142"/>
        <end position="438"/>
    </location>
</feature>
<feature type="domain" description="NADH:ubiquinone/plastoquinone oxidoreductase chloroplast chain 5 C-terminal" evidence="20">
    <location>
        <begin position="519"/>
        <end position="663"/>
    </location>
</feature>
<dbReference type="PRINTS" id="PR01434">
    <property type="entry name" value="NADHDHGNASE5"/>
</dbReference>
<gene>
    <name evidence="17 21" type="primary">ndhF</name>
</gene>
<comment type="caution">
    <text evidence="17">Lacks conserved residue(s) required for the propagation of feature annotation.</text>
</comment>
<evidence type="ECO:0000256" key="15">
    <source>
        <dbReference type="ARBA" id="ARBA00047726"/>
    </source>
</evidence>
<evidence type="ECO:0000259" key="19">
    <source>
        <dbReference type="Pfam" id="PF00662"/>
    </source>
</evidence>
<dbReference type="InterPro" id="IPR002128">
    <property type="entry name" value="NADH_UbQ_OxRdtase_chlpt_su5_C"/>
</dbReference>
<comment type="catalytic activity">
    <reaction evidence="15 17">
        <text>a plastoquinone + NADPH + (n+1) H(+)(in) = a plastoquinol + NADP(+) + n H(+)(out)</text>
        <dbReference type="Rhea" id="RHEA:42612"/>
        <dbReference type="Rhea" id="RHEA-COMP:9561"/>
        <dbReference type="Rhea" id="RHEA-COMP:9562"/>
        <dbReference type="ChEBI" id="CHEBI:15378"/>
        <dbReference type="ChEBI" id="CHEBI:17757"/>
        <dbReference type="ChEBI" id="CHEBI:57783"/>
        <dbReference type="ChEBI" id="CHEBI:58349"/>
        <dbReference type="ChEBI" id="CHEBI:62192"/>
    </reaction>
</comment>
<feature type="transmembrane region" description="Helical" evidence="17">
    <location>
        <begin position="39"/>
        <end position="59"/>
    </location>
</feature>
<feature type="transmembrane region" description="Helical" evidence="17">
    <location>
        <begin position="293"/>
        <end position="312"/>
    </location>
</feature>
<sequence>MESLYKHVRIVPLCPFVASVPTGSSLFLSPEATKSLRRICAILSTFSLGISMVISFNLFRQLISGSPIHQSSWSWIPYKDLSLEVGFSIDPLTSIMLILVTTVGVLVTIYSDSYMSHDQGYVRFFVYLSLFTASMPGLVISPNSIQTHIFRELVGMCSHLSIGSWFTRPGAANACQKAFTTNRIGDFGLLLGIPGIYWATGSFEIYNLSERFNELIAKNEINLLFANTCAILLFLGPVAKSAQFPPHVWLPDAMEGPTPVSALIHAATMVAAGIFLVARMFHLFEALPPTMDFISWVGAITALLGATIAIAQKDLKKVLAYSTMSQLGYMMLAPGIGSYRSALSHPITHAFSKASLFPGSGSVIHSMEPIVGYSPDKCQDMTFMGGLRAYMPITGITSPLGTLSLCGIPPFACSWSKDEILADSWSYSFILGIIAWFTAGSTASYMSRIYLLTFEGDFRAAAFADISADASPLPHDSIHSTGGDGIDIAPQLVRDNLIPNEPFGGMVNYSSPYSYGGDSASPKESDSSMLLPLILLAIPTLLVGFIGSPFSRGEDGYDLLSDRLDTLPDSPTRTSSEDWLDFAANSVPSIAVALSGVVTSFISYGPLSWSSRKRVNPGATGIPDYFPNFIHDWSYYRGYIDGFYDLILIKGTRILAKLMYLLDQWVIDGIVNAISTSSLSGGEGTRYGGGGRIPFYITVSITGLVLLLILAVHSTGTFQHPA</sequence>
<organism evidence="21">
    <name type="scientific">Botrychium ternatum</name>
    <dbReference type="NCBI Taxonomy" id="208695"/>
    <lineage>
        <taxon>Eukaryota</taxon>
        <taxon>Viridiplantae</taxon>
        <taxon>Streptophyta</taxon>
        <taxon>Embryophyta</taxon>
        <taxon>Tracheophyta</taxon>
        <taxon>Polypodiopsida</taxon>
        <taxon>Ophioglossidae</taxon>
        <taxon>Ophioglossales</taxon>
        <taxon>Ophioglossaceae</taxon>
        <taxon>Botrychioideae</taxon>
        <taxon>Botrychium</taxon>
    </lineage>
</organism>
<protein>
    <recommendedName>
        <fullName evidence="5 17">NAD(P)H-quinone oxidoreductase subunit 5, chloroplastic</fullName>
        <ecNumber evidence="17">7.1.1.-</ecNumber>
    </recommendedName>
    <alternativeName>
        <fullName evidence="17">NADH-plastoquinone oxidoreductase subunit 5</fullName>
    </alternativeName>
</protein>
<reference evidence="21" key="1">
    <citation type="submission" date="2016-11" db="EMBL/GenBank/DDBJ databases">
        <title>The chloroplast genome sequences of Ophioglossaceae.</title>
        <authorList>
            <person name="Kim H.T."/>
            <person name="Kim K.-J."/>
        </authorList>
    </citation>
    <scope>NUCLEOTIDE SEQUENCE</scope>
</reference>
<dbReference type="InterPro" id="IPR018393">
    <property type="entry name" value="NADHpl_OxRdtase_5_subgr"/>
</dbReference>
<keyword evidence="14 17" id="KW-0472">Membrane</keyword>
<geneLocation type="chloroplast" evidence="21"/>
<dbReference type="PANTHER" id="PTHR42829:SF2">
    <property type="entry name" value="NADH-UBIQUINONE OXIDOREDUCTASE CHAIN 5"/>
    <property type="match status" value="1"/>
</dbReference>
<comment type="subunit">
    <text evidence="4 17">NDH is composed of at least 16 different subunits, 5 of which are encoded in the nucleus.</text>
</comment>
<evidence type="ECO:0000256" key="11">
    <source>
        <dbReference type="ARBA" id="ARBA00022989"/>
    </source>
</evidence>
<dbReference type="Gene3D" id="1.20.5.2700">
    <property type="match status" value="1"/>
</dbReference>
<dbReference type="GO" id="GO:0048038">
    <property type="term" value="F:quinone binding"/>
    <property type="evidence" value="ECO:0007669"/>
    <property type="project" value="UniProtKB-KW"/>
</dbReference>
<feature type="transmembrane region" description="Helical" evidence="17">
    <location>
        <begin position="259"/>
        <end position="281"/>
    </location>
</feature>
<evidence type="ECO:0000256" key="2">
    <source>
        <dbReference type="ARBA" id="ARBA00004454"/>
    </source>
</evidence>
<feature type="transmembrane region" description="Helical" evidence="17">
    <location>
        <begin position="582"/>
        <end position="604"/>
    </location>
</feature>
<dbReference type="GO" id="GO:0009535">
    <property type="term" value="C:chloroplast thylakoid membrane"/>
    <property type="evidence" value="ECO:0007669"/>
    <property type="project" value="UniProtKB-SubCell"/>
</dbReference>
<dbReference type="EMBL" id="KM817789">
    <property type="protein sequence ID" value="AJB98605.1"/>
    <property type="molecule type" value="Genomic_DNA"/>
</dbReference>
<dbReference type="Pfam" id="PF00361">
    <property type="entry name" value="Proton_antipo_M"/>
    <property type="match status" value="1"/>
</dbReference>
<feature type="transmembrane region" description="Helical" evidence="17">
    <location>
        <begin position="92"/>
        <end position="110"/>
    </location>
</feature>
<proteinExistence type="inferred from homology"/>
<comment type="catalytic activity">
    <reaction evidence="16 17">
        <text>a plastoquinone + NADH + (n+1) H(+)(in) = a plastoquinol + NAD(+) + n H(+)(out)</text>
        <dbReference type="Rhea" id="RHEA:42608"/>
        <dbReference type="Rhea" id="RHEA-COMP:9561"/>
        <dbReference type="Rhea" id="RHEA-COMP:9562"/>
        <dbReference type="ChEBI" id="CHEBI:15378"/>
        <dbReference type="ChEBI" id="CHEBI:17757"/>
        <dbReference type="ChEBI" id="CHEBI:57540"/>
        <dbReference type="ChEBI" id="CHEBI:57945"/>
        <dbReference type="ChEBI" id="CHEBI:62192"/>
    </reaction>
</comment>
<keyword evidence="11 17" id="KW-1133">Transmembrane helix</keyword>
<evidence type="ECO:0000256" key="13">
    <source>
        <dbReference type="ARBA" id="ARBA00023078"/>
    </source>
</evidence>
<evidence type="ECO:0000256" key="12">
    <source>
        <dbReference type="ARBA" id="ARBA00023027"/>
    </source>
</evidence>
<feature type="transmembrane region" description="Helical" evidence="17">
    <location>
        <begin position="693"/>
        <end position="712"/>
    </location>
</feature>
<feature type="transmembrane region" description="Helical" evidence="17">
    <location>
        <begin position="529"/>
        <end position="550"/>
    </location>
</feature>
<keyword evidence="9 17" id="KW-0618">Plastoquinone</keyword>
<keyword evidence="17 21" id="KW-0934">Plastid</keyword>
<keyword evidence="6 17" id="KW-0812">Transmembrane</keyword>
<feature type="domain" description="NADH-Ubiquinone oxidoreductase (complex I) chain 5 N-terminal" evidence="19">
    <location>
        <begin position="75"/>
        <end position="125"/>
    </location>
</feature>
<evidence type="ECO:0000256" key="16">
    <source>
        <dbReference type="ARBA" id="ARBA00048026"/>
    </source>
</evidence>
<evidence type="ECO:0000256" key="5">
    <source>
        <dbReference type="ARBA" id="ARBA00018648"/>
    </source>
</evidence>
<comment type="function">
    <text evidence="1 17">NDH shuttles electrons from NAD(P)H:plastoquinone, via FMN and iron-sulfur (Fe-S) centers, to quinones in the photosynthetic chain and possibly in a chloroplast respiratory chain. The immediate electron acceptor for the enzyme in this species is believed to be plastoquinone. Couples the redox reaction to proton translocation, and thus conserves the redox energy in a proton gradient.</text>
</comment>
<evidence type="ECO:0000256" key="14">
    <source>
        <dbReference type="ARBA" id="ARBA00023136"/>
    </source>
</evidence>
<keyword evidence="8 17" id="KW-0521">NADP</keyword>
<dbReference type="InterPro" id="IPR003945">
    <property type="entry name" value="NU5C-like"/>
</dbReference>
<dbReference type="InterPro" id="IPR001516">
    <property type="entry name" value="Proton_antipo_N"/>
</dbReference>
<keyword evidence="7 17" id="KW-0874">Quinone</keyword>
<evidence type="ECO:0000256" key="17">
    <source>
        <dbReference type="RuleBase" id="RU364062"/>
    </source>
</evidence>
<dbReference type="AlphaFoldDB" id="A0A1B0PQI5"/>
<keyword evidence="17" id="KW-0813">Transport</keyword>
<evidence type="ECO:0000256" key="7">
    <source>
        <dbReference type="ARBA" id="ARBA00022719"/>
    </source>
</evidence>
<evidence type="ECO:0000256" key="9">
    <source>
        <dbReference type="ARBA" id="ARBA00022957"/>
    </source>
</evidence>
<dbReference type="InterPro" id="IPR001750">
    <property type="entry name" value="ND/Mrp_TM"/>
</dbReference>
<evidence type="ECO:0000259" key="18">
    <source>
        <dbReference type="Pfam" id="PF00361"/>
    </source>
</evidence>
<evidence type="ECO:0000256" key="8">
    <source>
        <dbReference type="ARBA" id="ARBA00022857"/>
    </source>
</evidence>
<keyword evidence="17 21" id="KW-0150">Chloroplast</keyword>
<keyword evidence="10" id="KW-1278">Translocase</keyword>
<dbReference type="NCBIfam" id="TIGR01974">
    <property type="entry name" value="NDH_I_L"/>
    <property type="match status" value="1"/>
</dbReference>
<dbReference type="PRINTS" id="PR01435">
    <property type="entry name" value="NPOXDRDTASE5"/>
</dbReference>
<feature type="transmembrane region" description="Helical" evidence="17">
    <location>
        <begin position="122"/>
        <end position="140"/>
    </location>
</feature>
<feature type="transmembrane region" description="Helical" evidence="17">
    <location>
        <begin position="221"/>
        <end position="239"/>
    </location>
</feature>
<dbReference type="GO" id="GO:0042773">
    <property type="term" value="P:ATP synthesis coupled electron transport"/>
    <property type="evidence" value="ECO:0007669"/>
    <property type="project" value="InterPro"/>
</dbReference>
<feature type="transmembrane region" description="Helical" evidence="17">
    <location>
        <begin position="389"/>
        <end position="412"/>
    </location>
</feature>
<dbReference type="GO" id="GO:0008137">
    <property type="term" value="F:NADH dehydrogenase (ubiquinone) activity"/>
    <property type="evidence" value="ECO:0007669"/>
    <property type="project" value="InterPro"/>
</dbReference>
<dbReference type="PANTHER" id="PTHR42829">
    <property type="entry name" value="NADH-UBIQUINONE OXIDOREDUCTASE CHAIN 5"/>
    <property type="match status" value="1"/>
</dbReference>
<evidence type="ECO:0000256" key="4">
    <source>
        <dbReference type="ARBA" id="ARBA00011199"/>
    </source>
</evidence>
<evidence type="ECO:0000256" key="3">
    <source>
        <dbReference type="ARBA" id="ARBA00008200"/>
    </source>
</evidence>
<evidence type="ECO:0000256" key="1">
    <source>
        <dbReference type="ARBA" id="ARBA00004059"/>
    </source>
</evidence>
<name>A0A1B0PQI5_9MONI</name>
<evidence type="ECO:0000259" key="20">
    <source>
        <dbReference type="Pfam" id="PF01010"/>
    </source>
</evidence>
<accession>A0A1B0PQI5</accession>